<feature type="compositionally biased region" description="Low complexity" evidence="1">
    <location>
        <begin position="42"/>
        <end position="61"/>
    </location>
</feature>
<comment type="caution">
    <text evidence="3">The sequence shown here is derived from an EMBL/GenBank/DDBJ whole genome shotgun (WGS) entry which is preliminary data.</text>
</comment>
<organism evidence="3 4">
    <name type="scientific">Streptomyces olivoverticillatus</name>
    <dbReference type="NCBI Taxonomy" id="66427"/>
    <lineage>
        <taxon>Bacteria</taxon>
        <taxon>Bacillati</taxon>
        <taxon>Actinomycetota</taxon>
        <taxon>Actinomycetes</taxon>
        <taxon>Kitasatosporales</taxon>
        <taxon>Streptomycetaceae</taxon>
        <taxon>Streptomyces</taxon>
    </lineage>
</organism>
<sequence length="468" mass="46786">MESTQQFPAPGAGGRTDTPHAGFPAVGGPGKGAVPGGRADTPAAGFPAVQPQAAPAAPAQGKGKKKRGPKAPAQAAGQVSGETLVSGVPPVPAAAGQGARKAPVDSGAPRVPVPKPKPAGPAVPPPVPAPAAPQAESKGKGKAKGKSQAKAAPKKKGRSKLVLVGGALVGLVGLAYGAGLLLDHADVPNGTTVLGVDIGGKSKEAAVQALDSALGNRATAPLKVTVGGKTADLKPAVAGLSIDTQATVRNAAGRDYNPLTVIGSLVGRTHEAEPAVIADEEKIAAALKTVSGETGASGDGTIKFEPGKAVAVYGKAHEGIDVDQAVKAVSKAYRDRAATGKDEPVALPSSGQQPKVSNAEVDRMMKSFAEPAMSGLVTVQTDAAHKIQFGPERSLPKILSVKEVDGKLVENYDLDALKELYGSAFNGVLIQRGDGTKKPVTPQDVAGALGKALRSKNPAERVGVIPLS</sequence>
<proteinExistence type="predicted"/>
<evidence type="ECO:0000313" key="3">
    <source>
        <dbReference type="EMBL" id="MBB4891495.1"/>
    </source>
</evidence>
<feature type="compositionally biased region" description="Low complexity" evidence="1">
    <location>
        <begin position="85"/>
        <end position="99"/>
    </location>
</feature>
<protein>
    <recommendedName>
        <fullName evidence="5">Peptidoglycan binding domain-containing protein</fullName>
    </recommendedName>
</protein>
<name>A0A7W7LJP8_9ACTN</name>
<dbReference type="EMBL" id="JACHJH010000001">
    <property type="protein sequence ID" value="MBB4891495.1"/>
    <property type="molecule type" value="Genomic_DNA"/>
</dbReference>
<feature type="compositionally biased region" description="Pro residues" evidence="1">
    <location>
        <begin position="111"/>
        <end position="131"/>
    </location>
</feature>
<keyword evidence="2" id="KW-0472">Membrane</keyword>
<feature type="region of interest" description="Disordered" evidence="1">
    <location>
        <begin position="339"/>
        <end position="358"/>
    </location>
</feature>
<feature type="transmembrane region" description="Helical" evidence="2">
    <location>
        <begin position="161"/>
        <end position="182"/>
    </location>
</feature>
<keyword evidence="2" id="KW-0812">Transmembrane</keyword>
<evidence type="ECO:0000313" key="4">
    <source>
        <dbReference type="Proteomes" id="UP000556084"/>
    </source>
</evidence>
<evidence type="ECO:0000256" key="1">
    <source>
        <dbReference type="SAM" id="MobiDB-lite"/>
    </source>
</evidence>
<feature type="compositionally biased region" description="Gly residues" evidence="1">
    <location>
        <begin position="25"/>
        <end position="35"/>
    </location>
</feature>
<keyword evidence="2" id="KW-1133">Transmembrane helix</keyword>
<evidence type="ECO:0008006" key="5">
    <source>
        <dbReference type="Google" id="ProtNLM"/>
    </source>
</evidence>
<evidence type="ECO:0000256" key="2">
    <source>
        <dbReference type="SAM" id="Phobius"/>
    </source>
</evidence>
<feature type="compositionally biased region" description="Basic residues" evidence="1">
    <location>
        <begin position="140"/>
        <end position="157"/>
    </location>
</feature>
<keyword evidence="4" id="KW-1185">Reference proteome</keyword>
<accession>A0A7W7LJP8</accession>
<dbReference type="AlphaFoldDB" id="A0A7W7LJP8"/>
<dbReference type="Proteomes" id="UP000556084">
    <property type="component" value="Unassembled WGS sequence"/>
</dbReference>
<feature type="region of interest" description="Disordered" evidence="1">
    <location>
        <begin position="1"/>
        <end position="157"/>
    </location>
</feature>
<reference evidence="3 4" key="1">
    <citation type="submission" date="2020-08" db="EMBL/GenBank/DDBJ databases">
        <title>Genomic Encyclopedia of Type Strains, Phase III (KMG-III): the genomes of soil and plant-associated and newly described type strains.</title>
        <authorList>
            <person name="Whitman W."/>
        </authorList>
    </citation>
    <scope>NUCLEOTIDE SEQUENCE [LARGE SCALE GENOMIC DNA]</scope>
    <source>
        <strain evidence="3 4">CECT 3266</strain>
    </source>
</reference>
<gene>
    <name evidence="3" type="ORF">FHS39_000495</name>
</gene>